<dbReference type="PANTHER" id="PTHR42200:SF1">
    <property type="entry name" value="FLAGELLA-RELATED PROTEIN G-RELATED"/>
    <property type="match status" value="1"/>
</dbReference>
<dbReference type="InterPro" id="IPR002774">
    <property type="entry name" value="Flagellin_arc-type"/>
</dbReference>
<reference evidence="2" key="1">
    <citation type="journal article" date="2001" name="J. Bacteriol.">
        <title>Characterization of flagellum gene families of methanogenic archaea and localization of novel flagellum accessory proteins.</title>
        <authorList>
            <person name="Thomas N.A."/>
            <person name="Jarrell K.F."/>
        </authorList>
    </citation>
    <scope>NUCLEOTIDE SEQUENCE</scope>
</reference>
<proteinExistence type="predicted"/>
<dbReference type="EMBL" id="AF333250">
    <property type="protein sequence ID" value="AAG50076.1"/>
    <property type="molecule type" value="Genomic_DNA"/>
</dbReference>
<organism evidence="2">
    <name type="scientific">Methanothermococcus thermolithotrophicus</name>
    <name type="common">Methanococcus thermolithotrophicus</name>
    <dbReference type="NCBI Taxonomy" id="2186"/>
    <lineage>
        <taxon>Archaea</taxon>
        <taxon>Methanobacteriati</taxon>
        <taxon>Methanobacteriota</taxon>
        <taxon>Methanomada group</taxon>
        <taxon>Methanococci</taxon>
        <taxon>Methanococcales</taxon>
        <taxon>Methanococcaceae</taxon>
        <taxon>Methanothermococcus</taxon>
    </lineage>
</organism>
<dbReference type="Pfam" id="PF01917">
    <property type="entry name" value="Flagellin_arch-type"/>
    <property type="match status" value="1"/>
</dbReference>
<dbReference type="GO" id="GO:0005198">
    <property type="term" value="F:structural molecule activity"/>
    <property type="evidence" value="ECO:0007669"/>
    <property type="project" value="InterPro"/>
</dbReference>
<keyword evidence="1" id="KW-0812">Transmembrane</keyword>
<sequence>MASNVFSEIIIFVSVLIITAAVSGNLVTITHKLSLGINNKGEILSSKLSQDFEIINDPANVPRNSTTGITTLYVKNTGKTQIPFNGNVFTVIIDGDIKNIDSTADLNDLNGVLDPSEVGKIDVSYNNTGYHKIKVISEQGVTRTLMAEIQ</sequence>
<dbReference type="AlphaFoldDB" id="Q9C4P4"/>
<dbReference type="GO" id="GO:0097588">
    <property type="term" value="P:archaeal or bacterial-type flagellum-dependent cell motility"/>
    <property type="evidence" value="ECO:0007669"/>
    <property type="project" value="InterPro"/>
</dbReference>
<accession>Q9C4P4</accession>
<keyword evidence="1" id="KW-1133">Transmembrane helix</keyword>
<keyword evidence="1" id="KW-0472">Membrane</keyword>
<dbReference type="PANTHER" id="PTHR42200">
    <property type="entry name" value="ARCHAEAL FLAGELLA-RELATED PROTEIN F-RELATED"/>
    <property type="match status" value="1"/>
</dbReference>
<feature type="transmembrane region" description="Helical" evidence="1">
    <location>
        <begin position="6"/>
        <end position="27"/>
    </location>
</feature>
<name>Q9C4P4_METTL</name>
<gene>
    <name evidence="2" type="primary">flaG</name>
</gene>
<evidence type="ECO:0000256" key="1">
    <source>
        <dbReference type="SAM" id="Phobius"/>
    </source>
</evidence>
<evidence type="ECO:0000313" key="2">
    <source>
        <dbReference type="EMBL" id="AAG50076.1"/>
    </source>
</evidence>
<protein>
    <submittedName>
        <fullName evidence="2">FlaG</fullName>
    </submittedName>
</protein>